<reference evidence="1" key="1">
    <citation type="journal article" date="2022" name="bioRxiv">
        <title>Sequencing and chromosome-scale assembly of the giantPleurodeles waltlgenome.</title>
        <authorList>
            <person name="Brown T."/>
            <person name="Elewa A."/>
            <person name="Iarovenko S."/>
            <person name="Subramanian E."/>
            <person name="Araus A.J."/>
            <person name="Petzold A."/>
            <person name="Susuki M."/>
            <person name="Suzuki K.-i.T."/>
            <person name="Hayashi T."/>
            <person name="Toyoda A."/>
            <person name="Oliveira C."/>
            <person name="Osipova E."/>
            <person name="Leigh N.D."/>
            <person name="Simon A."/>
            <person name="Yun M.H."/>
        </authorList>
    </citation>
    <scope>NUCLEOTIDE SEQUENCE</scope>
    <source>
        <strain evidence="1">20211129_DDA</strain>
        <tissue evidence="1">Liver</tissue>
    </source>
</reference>
<comment type="caution">
    <text evidence="1">The sequence shown here is derived from an EMBL/GenBank/DDBJ whole genome shotgun (WGS) entry which is preliminary data.</text>
</comment>
<organism evidence="1 2">
    <name type="scientific">Pleurodeles waltl</name>
    <name type="common">Iberian ribbed newt</name>
    <dbReference type="NCBI Taxonomy" id="8319"/>
    <lineage>
        <taxon>Eukaryota</taxon>
        <taxon>Metazoa</taxon>
        <taxon>Chordata</taxon>
        <taxon>Craniata</taxon>
        <taxon>Vertebrata</taxon>
        <taxon>Euteleostomi</taxon>
        <taxon>Amphibia</taxon>
        <taxon>Batrachia</taxon>
        <taxon>Caudata</taxon>
        <taxon>Salamandroidea</taxon>
        <taxon>Salamandridae</taxon>
        <taxon>Pleurodelinae</taxon>
        <taxon>Pleurodeles</taxon>
    </lineage>
</organism>
<dbReference type="Proteomes" id="UP001066276">
    <property type="component" value="Chromosome 1_1"/>
</dbReference>
<keyword evidence="2" id="KW-1185">Reference proteome</keyword>
<dbReference type="AlphaFoldDB" id="A0AAV7WPK2"/>
<gene>
    <name evidence="1" type="ORF">NDU88_003609</name>
</gene>
<proteinExistence type="predicted"/>
<evidence type="ECO:0000313" key="1">
    <source>
        <dbReference type="EMBL" id="KAJ1216003.1"/>
    </source>
</evidence>
<dbReference type="Gene3D" id="3.30.70.1820">
    <property type="entry name" value="L1 transposable element, RRM domain"/>
    <property type="match status" value="1"/>
</dbReference>
<sequence length="75" mass="8467">MHPIGLKEGVEGTSMEDLLETWFRSRVPADKLSRCFIVERALRALVKKPPQGAPLHPVVAHILNHCDRDTILREA</sequence>
<name>A0AAV7WPK2_PLEWA</name>
<evidence type="ECO:0000313" key="2">
    <source>
        <dbReference type="Proteomes" id="UP001066276"/>
    </source>
</evidence>
<dbReference type="EMBL" id="JANPWB010000001">
    <property type="protein sequence ID" value="KAJ1216003.1"/>
    <property type="molecule type" value="Genomic_DNA"/>
</dbReference>
<protein>
    <submittedName>
        <fullName evidence="1">Uncharacterized protein</fullName>
    </submittedName>
</protein>
<accession>A0AAV7WPK2</accession>